<name>A0AAE0IUV0_9PEZI</name>
<evidence type="ECO:0000256" key="1">
    <source>
        <dbReference type="SAM" id="MobiDB-lite"/>
    </source>
</evidence>
<protein>
    <recommendedName>
        <fullName evidence="4">Transcription factor hoxa13</fullName>
    </recommendedName>
</protein>
<dbReference type="PANTHER" id="PTHR23242:SF9">
    <property type="entry name" value="TRANSCRIPTION FACTOR HOXA13"/>
    <property type="match status" value="1"/>
</dbReference>
<reference evidence="2" key="2">
    <citation type="submission" date="2023-06" db="EMBL/GenBank/DDBJ databases">
        <authorList>
            <consortium name="Lawrence Berkeley National Laboratory"/>
            <person name="Haridas S."/>
            <person name="Hensen N."/>
            <person name="Bonometti L."/>
            <person name="Westerberg I."/>
            <person name="Brannstrom I.O."/>
            <person name="Guillou S."/>
            <person name="Cros-Aarteil S."/>
            <person name="Calhoun S."/>
            <person name="Kuo A."/>
            <person name="Mondo S."/>
            <person name="Pangilinan J."/>
            <person name="Riley R."/>
            <person name="Labutti K."/>
            <person name="Andreopoulos B."/>
            <person name="Lipzen A."/>
            <person name="Chen C."/>
            <person name="Yanf M."/>
            <person name="Daum C."/>
            <person name="Ng V."/>
            <person name="Clum A."/>
            <person name="Steindorff A."/>
            <person name="Ohm R."/>
            <person name="Martin F."/>
            <person name="Silar P."/>
            <person name="Natvig D."/>
            <person name="Lalanne C."/>
            <person name="Gautier V."/>
            <person name="Ament-Velasquez S.L."/>
            <person name="Kruys A."/>
            <person name="Hutchinson M.I."/>
            <person name="Powell A.J."/>
            <person name="Barry K."/>
            <person name="Miller A.N."/>
            <person name="Grigoriev I.V."/>
            <person name="Debuchy R."/>
            <person name="Gladieux P."/>
            <person name="Thoren M.H."/>
            <person name="Johannesson H."/>
        </authorList>
    </citation>
    <scope>NUCLEOTIDE SEQUENCE</scope>
    <source>
        <strain evidence="2">SMH4131-1</strain>
    </source>
</reference>
<evidence type="ECO:0000313" key="3">
    <source>
        <dbReference type="Proteomes" id="UP001286456"/>
    </source>
</evidence>
<feature type="compositionally biased region" description="Low complexity" evidence="1">
    <location>
        <begin position="326"/>
        <end position="361"/>
    </location>
</feature>
<comment type="caution">
    <text evidence="2">The sequence shown here is derived from an EMBL/GenBank/DDBJ whole genome shotgun (WGS) entry which is preliminary data.</text>
</comment>
<proteinExistence type="predicted"/>
<dbReference type="PANTHER" id="PTHR23242">
    <property type="entry name" value="TRANSCRIPTION FACTOR HOXA13"/>
    <property type="match status" value="1"/>
</dbReference>
<feature type="region of interest" description="Disordered" evidence="1">
    <location>
        <begin position="326"/>
        <end position="381"/>
    </location>
</feature>
<dbReference type="EMBL" id="JAUEPO010000002">
    <property type="protein sequence ID" value="KAK3331589.1"/>
    <property type="molecule type" value="Genomic_DNA"/>
</dbReference>
<feature type="compositionally biased region" description="Low complexity" evidence="1">
    <location>
        <begin position="736"/>
        <end position="749"/>
    </location>
</feature>
<organism evidence="2 3">
    <name type="scientific">Cercophora scortea</name>
    <dbReference type="NCBI Taxonomy" id="314031"/>
    <lineage>
        <taxon>Eukaryota</taxon>
        <taxon>Fungi</taxon>
        <taxon>Dikarya</taxon>
        <taxon>Ascomycota</taxon>
        <taxon>Pezizomycotina</taxon>
        <taxon>Sordariomycetes</taxon>
        <taxon>Sordariomycetidae</taxon>
        <taxon>Sordariales</taxon>
        <taxon>Lasiosphaeriaceae</taxon>
        <taxon>Cercophora</taxon>
    </lineage>
</organism>
<sequence length="1318" mass="137555">MALNTPRTMDAQNGTPKNGTPKGPKAVNGVNGNSLKAGLNGHVVGPRKRAGPAGSGLFARSLSMVARLLTWYSILTILLRCPATLDACDESSPRICQPYFQLKHAVAPHLEPYYITYAAPYVEVVRPYYNTVDRAIIAPGLEYAKKYGAPQVQQAQAYGRAQWEKSVQPQLAKYQTLAKAQYDQSLAPHVDRVSSSVGPYYEIARTNALQTYHELFLPSYQFIRPYAQQGYQSASAFTTGTAIPSALWAWNKTYVFLDGTVWPHLRVIYVENVEPQLVKIGQRLGRHNSGKKTVPKSFTDVSASSAIKTTTSSFIKPTLSVSASATTSSSSYATPSASVAKAEEPPAAAAAGSSRTRSAAEQVSPPDVDEALESDDPVRRSARETVAADLKDWQERYAKAADEGAAEIDERVQEISKRMIRRNARIMGKSLLDQLRSSAVGELVTLRRDILRIVGAVKQETATVEEGEEQITKVVRRAGLAIKDKAQDVRTWRENYEAEMQAAITKAAETHFSILENIRDLALQKIGMKWAWMDGVTYKDWAKYHLLKSRFEEWKGDLEDLIVTHSSLEAAQLEGANIEEEAMTTAASAAKELARLKQVAGWKLAARDDTPEFDSTLMQQAAEAAAAAAQAAARIVENIVESASDAKDVVYEKVGEGADIAAEAINKATSAAANAQDTVVSQAEEVVESATEAASSQVSSSISAGQESASSIEETVVASVVNATSQVSEAARDAPESASSATESTQSEEAAPDLASTVILVETPVVAGNTSEFEADSPAPIQLPIGEELGEPQLEESDVVAPTEERPAASATSIKSAWLGAAAQSVPTRVPILDEDEDDVSNALASLREDFKSAYSAAISRADDRYAQALSVVSVQIHGTPKPAHEQLLASVTSGYMNAMATASSRLDEALSAASTRLYGTPTTTNIIPTAVSLPSLPTVEWAEWARVESIAAERLQQGRAWAEDQYESAKIAIGLATPAPSTPAEHVNKMLENAKHNYYAGLGVAYARYSEFLATASSALSSVTATPTPTDLAGSASSAASVASASAWSVASAASASAASIAAAAGDAGADLTSSAWSAASAAGASASSVASVASESAASVASAAAAAGTDLASSASSVASVVNASAASVVSVVGENVSSAAAAGYESAASVAGAGYDNAAAAASKVSDSWDVAVTRISIQIYGEPTPTPWYASAYSLASEYAVSATDAAGEYVASATDIAGSNAAAVSDEAAKQYEAVSVLVSELLYGKEPTFSESVLSRLSAAYATGASSASSFASVAQATAASAVGDASEAVHSVGEKIASAASEATKAVKDEL</sequence>
<dbReference type="Proteomes" id="UP001286456">
    <property type="component" value="Unassembled WGS sequence"/>
</dbReference>
<feature type="compositionally biased region" description="Polar residues" evidence="1">
    <location>
        <begin position="1"/>
        <end position="18"/>
    </location>
</feature>
<evidence type="ECO:0008006" key="4">
    <source>
        <dbReference type="Google" id="ProtNLM"/>
    </source>
</evidence>
<accession>A0AAE0IUV0</accession>
<feature type="region of interest" description="Disordered" evidence="1">
    <location>
        <begin position="727"/>
        <end position="755"/>
    </location>
</feature>
<keyword evidence="3" id="KW-1185">Reference proteome</keyword>
<feature type="region of interest" description="Disordered" evidence="1">
    <location>
        <begin position="1"/>
        <end position="31"/>
    </location>
</feature>
<evidence type="ECO:0000313" key="2">
    <source>
        <dbReference type="EMBL" id="KAK3331589.1"/>
    </source>
</evidence>
<gene>
    <name evidence="2" type="ORF">B0T19DRAFT_83360</name>
</gene>
<reference evidence="2" key="1">
    <citation type="journal article" date="2023" name="Mol. Phylogenet. Evol.">
        <title>Genome-scale phylogeny and comparative genomics of the fungal order Sordariales.</title>
        <authorList>
            <person name="Hensen N."/>
            <person name="Bonometti L."/>
            <person name="Westerberg I."/>
            <person name="Brannstrom I.O."/>
            <person name="Guillou S."/>
            <person name="Cros-Aarteil S."/>
            <person name="Calhoun S."/>
            <person name="Haridas S."/>
            <person name="Kuo A."/>
            <person name="Mondo S."/>
            <person name="Pangilinan J."/>
            <person name="Riley R."/>
            <person name="LaButti K."/>
            <person name="Andreopoulos B."/>
            <person name="Lipzen A."/>
            <person name="Chen C."/>
            <person name="Yan M."/>
            <person name="Daum C."/>
            <person name="Ng V."/>
            <person name="Clum A."/>
            <person name="Steindorff A."/>
            <person name="Ohm R.A."/>
            <person name="Martin F."/>
            <person name="Silar P."/>
            <person name="Natvig D.O."/>
            <person name="Lalanne C."/>
            <person name="Gautier V."/>
            <person name="Ament-Velasquez S.L."/>
            <person name="Kruys A."/>
            <person name="Hutchinson M.I."/>
            <person name="Powell A.J."/>
            <person name="Barry K."/>
            <person name="Miller A.N."/>
            <person name="Grigoriev I.V."/>
            <person name="Debuchy R."/>
            <person name="Gladieux P."/>
            <person name="Hiltunen Thoren M."/>
            <person name="Johannesson H."/>
        </authorList>
    </citation>
    <scope>NUCLEOTIDE SEQUENCE</scope>
    <source>
        <strain evidence="2">SMH4131-1</strain>
    </source>
</reference>